<dbReference type="Pfam" id="PF25963">
    <property type="entry name" value="Beta-barrel_AAEA"/>
    <property type="match status" value="1"/>
</dbReference>
<organism evidence="5 6">
    <name type="scientific">Dyella halodurans</name>
    <dbReference type="NCBI Taxonomy" id="1920171"/>
    <lineage>
        <taxon>Bacteria</taxon>
        <taxon>Pseudomonadati</taxon>
        <taxon>Pseudomonadota</taxon>
        <taxon>Gammaproteobacteria</taxon>
        <taxon>Lysobacterales</taxon>
        <taxon>Rhodanobacteraceae</taxon>
        <taxon>Dyella</taxon>
    </lineage>
</organism>
<dbReference type="NCBIfam" id="NF007785">
    <property type="entry name" value="PRK10476.1"/>
    <property type="match status" value="1"/>
</dbReference>
<dbReference type="InterPro" id="IPR058625">
    <property type="entry name" value="MdtA-like_BSH"/>
</dbReference>
<comment type="similarity">
    <text evidence="1">Belongs to the membrane fusion protein (MFP) (TC 8.A.1) family.</text>
</comment>
<proteinExistence type="inferred from homology"/>
<dbReference type="RefSeq" id="WP_266149103.1">
    <property type="nucleotide sequence ID" value="NZ_CP064028.1"/>
</dbReference>
<accession>A0ABV9C2J5</accession>
<keyword evidence="2" id="KW-0812">Transmembrane</keyword>
<evidence type="ECO:0000259" key="3">
    <source>
        <dbReference type="Pfam" id="PF25917"/>
    </source>
</evidence>
<dbReference type="Gene3D" id="2.40.30.170">
    <property type="match status" value="1"/>
</dbReference>
<dbReference type="PANTHER" id="PTHR30367">
    <property type="entry name" value="P-HYDROXYBENZOIC ACID EFFLUX PUMP SUBUNIT AAEA-RELATED"/>
    <property type="match status" value="1"/>
</dbReference>
<dbReference type="Pfam" id="PF25917">
    <property type="entry name" value="BSH_RND"/>
    <property type="match status" value="1"/>
</dbReference>
<feature type="transmembrane region" description="Helical" evidence="2">
    <location>
        <begin position="15"/>
        <end position="34"/>
    </location>
</feature>
<dbReference type="Proteomes" id="UP001595961">
    <property type="component" value="Unassembled WGS sequence"/>
</dbReference>
<protein>
    <submittedName>
        <fullName evidence="5">Multidrug transporter subunit MdtN</fullName>
    </submittedName>
</protein>
<dbReference type="InterPro" id="IPR058634">
    <property type="entry name" value="AaeA-lik-b-barrel"/>
</dbReference>
<feature type="domain" description="p-hydroxybenzoic acid efflux pump subunit AaeA-like beta-barrel" evidence="4">
    <location>
        <begin position="246"/>
        <end position="339"/>
    </location>
</feature>
<reference evidence="6" key="1">
    <citation type="journal article" date="2019" name="Int. J. Syst. Evol. Microbiol.">
        <title>The Global Catalogue of Microorganisms (GCM) 10K type strain sequencing project: providing services to taxonomists for standard genome sequencing and annotation.</title>
        <authorList>
            <consortium name="The Broad Institute Genomics Platform"/>
            <consortium name="The Broad Institute Genome Sequencing Center for Infectious Disease"/>
            <person name="Wu L."/>
            <person name="Ma J."/>
        </authorList>
    </citation>
    <scope>NUCLEOTIDE SEQUENCE [LARGE SCALE GENOMIC DNA]</scope>
    <source>
        <strain evidence="6">CCM 4481</strain>
    </source>
</reference>
<dbReference type="PANTHER" id="PTHR30367:SF1">
    <property type="entry name" value="MULTIDRUG RESISTANCE PROTEIN MDTN"/>
    <property type="match status" value="1"/>
</dbReference>
<dbReference type="InterPro" id="IPR050393">
    <property type="entry name" value="MFP_Efflux_Pump"/>
</dbReference>
<gene>
    <name evidence="5" type="primary">mdtN</name>
    <name evidence="5" type="ORF">ACFO5W_11090</name>
</gene>
<feature type="domain" description="Multidrug resistance protein MdtA-like barrel-sandwich hybrid" evidence="3">
    <location>
        <begin position="49"/>
        <end position="240"/>
    </location>
</feature>
<sequence length="345" mass="37447">MTTTTNRPSWLGRSLTLLIVAVALVLLVVVIFVADRRPRTHDAHLFAYTAGIAPEVSGRITVIRVVNNQRVKQGDVLAQIDPEPFELRLRQAKAKVAALKADIDLTGRQVNAQTSGAMAASTQIQRAKEQFALARSTRERLEPMVGKGYVTQQQIDEARTNEQSAATALSASTLQAAQAHEAVGDTASLVEQLAGAEAAEALAARDLREATIRAPFDGRVVGMQLAEGAFASAGSPLFTLIKLHEWYAVADFRETDLEHIHIGDKATAWLMGRENQPVHGHVESLGAGVQPEDKAGPGLPVVERSLNWVVVAQRFPVWVRLDDPPEQLMRIGATASVKVEHDHHD</sequence>
<name>A0ABV9C2J5_9GAMM</name>
<comment type="caution">
    <text evidence="5">The sequence shown here is derived from an EMBL/GenBank/DDBJ whole genome shotgun (WGS) entry which is preliminary data.</text>
</comment>
<evidence type="ECO:0000313" key="6">
    <source>
        <dbReference type="Proteomes" id="UP001595961"/>
    </source>
</evidence>
<keyword evidence="2" id="KW-1133">Transmembrane helix</keyword>
<dbReference type="Gene3D" id="2.40.50.100">
    <property type="match status" value="1"/>
</dbReference>
<evidence type="ECO:0000313" key="5">
    <source>
        <dbReference type="EMBL" id="MFC4527177.1"/>
    </source>
</evidence>
<keyword evidence="6" id="KW-1185">Reference proteome</keyword>
<dbReference type="SUPFAM" id="SSF111369">
    <property type="entry name" value="HlyD-like secretion proteins"/>
    <property type="match status" value="2"/>
</dbReference>
<evidence type="ECO:0000256" key="1">
    <source>
        <dbReference type="ARBA" id="ARBA00009477"/>
    </source>
</evidence>
<keyword evidence="2" id="KW-0472">Membrane</keyword>
<dbReference type="EMBL" id="JBHSGA010000017">
    <property type="protein sequence ID" value="MFC4527177.1"/>
    <property type="molecule type" value="Genomic_DNA"/>
</dbReference>
<evidence type="ECO:0000256" key="2">
    <source>
        <dbReference type="SAM" id="Phobius"/>
    </source>
</evidence>
<evidence type="ECO:0000259" key="4">
    <source>
        <dbReference type="Pfam" id="PF25963"/>
    </source>
</evidence>